<proteinExistence type="predicted"/>
<dbReference type="Proteomes" id="UP000000461">
    <property type="component" value="Segment"/>
</dbReference>
<gene>
    <name evidence="1" type="ORF">CcrRogue_gp044</name>
</gene>
<dbReference type="Pfam" id="PF06035">
    <property type="entry name" value="Peptidase_C93"/>
    <property type="match status" value="1"/>
</dbReference>
<evidence type="ECO:0000313" key="2">
    <source>
        <dbReference type="Proteomes" id="UP000000461"/>
    </source>
</evidence>
<protein>
    <submittedName>
        <fullName evidence="1">Putative transglutaminase-like cysteine peptidase</fullName>
    </submittedName>
</protein>
<dbReference type="InterPro" id="IPR010319">
    <property type="entry name" value="Transglutaminase-like_Cys_pept"/>
</dbReference>
<name>K4JNF0_9CAUD</name>
<dbReference type="OrthoDB" id="31451at10239"/>
<reference evidence="1 2" key="1">
    <citation type="journal article" date="2012" name="BMC Genomics">
        <title>The Caulobacter crescentus phage phiCbK: genomics of a canonical phage.</title>
        <authorList>
            <person name="Gill J.J."/>
            <person name="Berry J.D."/>
            <person name="Russell W.K."/>
            <person name="Lessor L."/>
            <person name="Escobar Garcia D.A."/>
            <person name="Hernandez D."/>
            <person name="Kane A."/>
            <person name="Keene J."/>
            <person name="Maddox M."/>
            <person name="Martin R."/>
            <person name="Mohan S."/>
            <person name="Thorn A.M."/>
            <person name="Russell D.H."/>
            <person name="Young R."/>
        </authorList>
    </citation>
    <scope>NUCLEOTIDE SEQUENCE [LARGE SCALE GENOMIC DNA]</scope>
</reference>
<dbReference type="KEGG" id="vg:13995825"/>
<dbReference type="EMBL" id="JX100814">
    <property type="protein sequence ID" value="AFU86526.1"/>
    <property type="molecule type" value="Genomic_DNA"/>
</dbReference>
<accession>K4JNF0</accession>
<keyword evidence="2" id="KW-1185">Reference proteome</keyword>
<sequence length="246" mass="26918">MWRWIAIVFFSLGLLLPLGWFAWSTHQVVAGGQDVPIITAPARDAGHCPQVKLIAASGEEKRDYGGKVEVSIDGITEFCQKFTENPLCKAKAGRKLTFSEVSAQDSALRSHYTYVSDDILYQRSDFYAENGFCGDCEDYALTLARRLSDAGADGGSMWLVIWNPVWIGGHATLLVQTADKGMIEIGVGDPPEPYAGGPVRLGRIQMDGKLEVQLYEGVKLIRRGGDTILSKADTRAEAIKAGYLKE</sequence>
<dbReference type="Gene3D" id="3.10.620.30">
    <property type="match status" value="1"/>
</dbReference>
<evidence type="ECO:0000313" key="1">
    <source>
        <dbReference type="EMBL" id="AFU86526.1"/>
    </source>
</evidence>
<organism evidence="1 2">
    <name type="scientific">Caulobacter phage CcrRogue</name>
    <dbReference type="NCBI Taxonomy" id="2927986"/>
    <lineage>
        <taxon>Viruses</taxon>
        <taxon>Duplodnaviria</taxon>
        <taxon>Heunggongvirae</taxon>
        <taxon>Uroviricota</taxon>
        <taxon>Caudoviricetes</taxon>
        <taxon>Jeanschmidtviridae</taxon>
        <taxon>Poindextervirus</taxon>
        <taxon>Poindextervirus rogue</taxon>
    </lineage>
</organism>